<accession>A0A976MD70</accession>
<dbReference type="AlphaFoldDB" id="A0A976MD70"/>
<feature type="transmembrane region" description="Helical" evidence="1">
    <location>
        <begin position="99"/>
        <end position="123"/>
    </location>
</feature>
<evidence type="ECO:0000313" key="2">
    <source>
        <dbReference type="EMBL" id="UKK02287.1"/>
    </source>
</evidence>
<keyword evidence="1" id="KW-0812">Transmembrane</keyword>
<reference evidence="2" key="1">
    <citation type="submission" date="2022-07" db="EMBL/GenBank/DDBJ databases">
        <title>Evaluation of T. orientalis genome assembly methods using nanopore sequencing and analysis of variation between genomes.</title>
        <authorList>
            <person name="Yam J."/>
            <person name="Micallef M.L."/>
            <person name="Liu M."/>
            <person name="Djordjevic S.P."/>
            <person name="Bogema D.R."/>
            <person name="Jenkins C."/>
        </authorList>
    </citation>
    <scope>NUCLEOTIDE SEQUENCE</scope>
    <source>
        <strain evidence="2">Goon Nure</strain>
    </source>
</reference>
<organism evidence="2 3">
    <name type="scientific">Theileria orientalis</name>
    <dbReference type="NCBI Taxonomy" id="68886"/>
    <lineage>
        <taxon>Eukaryota</taxon>
        <taxon>Sar</taxon>
        <taxon>Alveolata</taxon>
        <taxon>Apicomplexa</taxon>
        <taxon>Aconoidasida</taxon>
        <taxon>Piroplasmida</taxon>
        <taxon>Theileriidae</taxon>
        <taxon>Theileria</taxon>
    </lineage>
</organism>
<dbReference type="Proteomes" id="UP000244811">
    <property type="component" value="Chromosome 2"/>
</dbReference>
<sequence>MQSKSVSIVFKEDEEIRSYDDEDNSVSPNYRSQLSRTKHSLVRTPSIIKRRQKCVDDPLSRKILLIQDILYELPELEQNVVNSISGYKQKSRKGLSAKFIHGLFGLIFIMLVYSIIFVIGLIISSNLLSPIPTTGTVMTNYIDHKIENDLQKIILIPPTEESNVLKLRGTFKVAYNVHNNTPFPGALSVYMNVSYLPQSGSRSDNKKCFDESVYKFVYKYTYSNVVSGELDFFIKNKYTHEGASEADEDVLKKKRFGSLITLEKVENINDAELKSVHVLETTAYNAFSSYHLAGNKIEIIPKISRGFNKVVLLVTLESILEPEKENSKDAYVARRMLYDCKKNGYLTLKFDSSLQKFDTMLFSGNMLPTTFLPVTVPCLVSSDMDIADKIEEIAINQRVLYNRQQYILKKLNTALNM</sequence>
<name>A0A976MD70_THEOR</name>
<evidence type="ECO:0000313" key="3">
    <source>
        <dbReference type="Proteomes" id="UP000244811"/>
    </source>
</evidence>
<dbReference type="EMBL" id="CP056071">
    <property type="protein sequence ID" value="UKK02287.1"/>
    <property type="molecule type" value="Genomic_DNA"/>
</dbReference>
<proteinExistence type="predicted"/>
<keyword evidence="1" id="KW-1133">Transmembrane helix</keyword>
<keyword evidence="1" id="KW-0472">Membrane</keyword>
<protein>
    <submittedName>
        <fullName evidence="2">Uncharacterized protein</fullName>
    </submittedName>
</protein>
<gene>
    <name evidence="2" type="ORF">MACK_001643</name>
</gene>
<evidence type="ECO:0000256" key="1">
    <source>
        <dbReference type="SAM" id="Phobius"/>
    </source>
</evidence>